<comment type="caution">
    <text evidence="1">The sequence shown here is derived from an EMBL/GenBank/DDBJ whole genome shotgun (WGS) entry which is preliminary data.</text>
</comment>
<dbReference type="EMBL" id="JAPHNI010001555">
    <property type="protein sequence ID" value="KAJ8105318.1"/>
    <property type="molecule type" value="Genomic_DNA"/>
</dbReference>
<organism evidence="1 2">
    <name type="scientific">Boeremia exigua</name>
    <dbReference type="NCBI Taxonomy" id="749465"/>
    <lineage>
        <taxon>Eukaryota</taxon>
        <taxon>Fungi</taxon>
        <taxon>Dikarya</taxon>
        <taxon>Ascomycota</taxon>
        <taxon>Pezizomycotina</taxon>
        <taxon>Dothideomycetes</taxon>
        <taxon>Pleosporomycetidae</taxon>
        <taxon>Pleosporales</taxon>
        <taxon>Pleosporineae</taxon>
        <taxon>Didymellaceae</taxon>
        <taxon>Boeremia</taxon>
    </lineage>
</organism>
<accession>A0ACC2HRG6</accession>
<keyword evidence="2" id="KW-1185">Reference proteome</keyword>
<evidence type="ECO:0000313" key="2">
    <source>
        <dbReference type="Proteomes" id="UP001153331"/>
    </source>
</evidence>
<sequence>MLRLKPSELTLTPEDVDEAFQRMARRKQARDAAAQAQRRPRRPPPLRLMPGAQRSVRSAVTDLGNVPLLRPQPQQAIIAHVDDDSDGAAETTEPQTESLTGPSEAPPQTVSASPAIATPSLRHSTRLPFRPGPRRELDVEQEPLSSPHRQTDEAPVTGPETNVAGQATPGREVDSTADTLSTLEIDPSATPANLRGGASRSRGHRSQSAGQDAPSSRQTQVSSPAHQPDSDDPDSDVEYPMRYLSGYFDRNSLNYTFEELVPRVPHTEPLRRTSQPQLHARSRSSGAPPPRLFAPTPNAPLPSTGEDVFGSAAARPRQHSSEMSNMSLAYSYYELPESRQSSGGHSSQGSLPQAQYDGAGRGIYRSVRLSDAQAPATATMPPMPNPSTFPPSVPGFAVSPLPGHPYARPHAGSVGGPQHLPLHHHVSWDSAGRATHPNAIAAAMGGRASPLEALTDQLGRESQRIGSYQGPYPPSAQPGIGPSPYYHPGPGVGAHGAYGVYGTYASPYGPHSPAYGSYGPHPPAYGSYGPQPSAYGSYGLQPSAYGPHLSAYPHVFPYSTSPGSAGQSPGMFTSAMADDPYTRGVSAHAGRPYGSPAQPVPAANYAAPPLPRGMQGGRSSQRSSENAPVGPPVPGELRTASVQDQVSAFEQMNHAVRARHMQRMNAPPLPPGRRNDELPSPMPAAPRARPRGPRRRAALSPSQGNAGRRSIRMDPRLQNQENSGEAEMQMMRQEFESVRTRYDERQQGDVMDETPPRIGRVERHM</sequence>
<dbReference type="Proteomes" id="UP001153331">
    <property type="component" value="Unassembled WGS sequence"/>
</dbReference>
<proteinExistence type="predicted"/>
<protein>
    <submittedName>
        <fullName evidence="1">Uncharacterized protein</fullName>
    </submittedName>
</protein>
<gene>
    <name evidence="1" type="ORF">OPT61_g10251</name>
</gene>
<reference evidence="1" key="1">
    <citation type="submission" date="2022-11" db="EMBL/GenBank/DDBJ databases">
        <title>Genome Sequence of Boeremia exigua.</title>
        <authorList>
            <person name="Buettner E."/>
        </authorList>
    </citation>
    <scope>NUCLEOTIDE SEQUENCE</scope>
    <source>
        <strain evidence="1">CU02</strain>
    </source>
</reference>
<evidence type="ECO:0000313" key="1">
    <source>
        <dbReference type="EMBL" id="KAJ8105318.1"/>
    </source>
</evidence>
<name>A0ACC2HRG6_9PLEO</name>